<evidence type="ECO:0000313" key="2">
    <source>
        <dbReference type="EMBL" id="MBI4132006.1"/>
    </source>
</evidence>
<dbReference type="SMART" id="SM00760">
    <property type="entry name" value="Bac_DnaA_C"/>
    <property type="match status" value="1"/>
</dbReference>
<dbReference type="GO" id="GO:0006270">
    <property type="term" value="P:DNA replication initiation"/>
    <property type="evidence" value="ECO:0007669"/>
    <property type="project" value="InterPro"/>
</dbReference>
<gene>
    <name evidence="2" type="ORF">HY474_00030</name>
</gene>
<dbReference type="Pfam" id="PF08299">
    <property type="entry name" value="Bac_DnaA_C"/>
    <property type="match status" value="1"/>
</dbReference>
<organism evidence="2 3">
    <name type="scientific">Candidatus Sungiibacteriota bacterium</name>
    <dbReference type="NCBI Taxonomy" id="2750080"/>
    <lineage>
        <taxon>Bacteria</taxon>
        <taxon>Candidatus Sungiibacteriota</taxon>
    </lineage>
</organism>
<dbReference type="GO" id="GO:0005524">
    <property type="term" value="F:ATP binding"/>
    <property type="evidence" value="ECO:0007669"/>
    <property type="project" value="InterPro"/>
</dbReference>
<dbReference type="Proteomes" id="UP000704960">
    <property type="component" value="Unassembled WGS sequence"/>
</dbReference>
<dbReference type="InterPro" id="IPR010921">
    <property type="entry name" value="Trp_repressor/repl_initiator"/>
</dbReference>
<feature type="domain" description="Chromosomal replication initiator DnaA C-terminal" evidence="1">
    <location>
        <begin position="60"/>
        <end position="129"/>
    </location>
</feature>
<dbReference type="PANTHER" id="PTHR30050">
    <property type="entry name" value="CHROMOSOMAL REPLICATION INITIATOR PROTEIN DNAA"/>
    <property type="match status" value="1"/>
</dbReference>
<dbReference type="GO" id="GO:0005886">
    <property type="term" value="C:plasma membrane"/>
    <property type="evidence" value="ECO:0007669"/>
    <property type="project" value="TreeGrafter"/>
</dbReference>
<dbReference type="PANTHER" id="PTHR30050:SF2">
    <property type="entry name" value="CHROMOSOMAL REPLICATION INITIATOR PROTEIN DNAA"/>
    <property type="match status" value="1"/>
</dbReference>
<dbReference type="GO" id="GO:0003688">
    <property type="term" value="F:DNA replication origin binding"/>
    <property type="evidence" value="ECO:0007669"/>
    <property type="project" value="InterPro"/>
</dbReference>
<dbReference type="PROSITE" id="PS01008">
    <property type="entry name" value="DNAA"/>
    <property type="match status" value="1"/>
</dbReference>
<dbReference type="EMBL" id="JACQMJ010000003">
    <property type="protein sequence ID" value="MBI4132006.1"/>
    <property type="molecule type" value="Genomic_DNA"/>
</dbReference>
<dbReference type="CDD" id="cd06571">
    <property type="entry name" value="Bac_DnaA_C"/>
    <property type="match status" value="1"/>
</dbReference>
<reference evidence="2" key="1">
    <citation type="submission" date="2020-07" db="EMBL/GenBank/DDBJ databases">
        <title>Huge and variable diversity of episymbiotic CPR bacteria and DPANN archaea in groundwater ecosystems.</title>
        <authorList>
            <person name="He C.Y."/>
            <person name="Keren R."/>
            <person name="Whittaker M."/>
            <person name="Farag I.F."/>
            <person name="Doudna J."/>
            <person name="Cate J.H.D."/>
            <person name="Banfield J.F."/>
        </authorList>
    </citation>
    <scope>NUCLEOTIDE SEQUENCE</scope>
    <source>
        <strain evidence="2">NC_groundwater_1226_Ag_S-0.1um_59_124</strain>
    </source>
</reference>
<sequence length="182" mass="19885">MLLVSEIAKEDAMTDAQLLQTLSPSARAALRLFVRECCLSVQHAKKEAERAKKGQVVKRSGSGILGVTAAVFELQPEELTGKSRMRHAVLARQVAMYLIRTELKWSYSAIGTMFGNRDHTTVLHACRKIAELAGHDAPLNAILVRIKAALGESDLLERTLSESDMATAVDKAACQLRQATVE</sequence>
<dbReference type="SUPFAM" id="SSF48295">
    <property type="entry name" value="TrpR-like"/>
    <property type="match status" value="1"/>
</dbReference>
<evidence type="ECO:0000259" key="1">
    <source>
        <dbReference type="SMART" id="SM00760"/>
    </source>
</evidence>
<protein>
    <recommendedName>
        <fullName evidence="1">Chromosomal replication initiator DnaA C-terminal domain-containing protein</fullName>
    </recommendedName>
</protein>
<proteinExistence type="predicted"/>
<name>A0A932YXC0_9BACT</name>
<comment type="caution">
    <text evidence="2">The sequence shown here is derived from an EMBL/GenBank/DDBJ whole genome shotgun (WGS) entry which is preliminary data.</text>
</comment>
<evidence type="ECO:0000313" key="3">
    <source>
        <dbReference type="Proteomes" id="UP000704960"/>
    </source>
</evidence>
<accession>A0A932YXC0</accession>
<dbReference type="InterPro" id="IPR018312">
    <property type="entry name" value="Chromosome_initiator_DnaA_CS"/>
</dbReference>
<dbReference type="GO" id="GO:0006275">
    <property type="term" value="P:regulation of DNA replication"/>
    <property type="evidence" value="ECO:0007669"/>
    <property type="project" value="InterPro"/>
</dbReference>
<dbReference type="InterPro" id="IPR013159">
    <property type="entry name" value="DnaA_C"/>
</dbReference>
<dbReference type="AlphaFoldDB" id="A0A932YXC0"/>
<dbReference type="Gene3D" id="1.10.1750.10">
    <property type="match status" value="1"/>
</dbReference>